<dbReference type="OrthoDB" id="1063472at2759"/>
<keyword evidence="4" id="KW-1185">Reference proteome</keyword>
<feature type="region of interest" description="Disordered" evidence="1">
    <location>
        <begin position="1"/>
        <end position="41"/>
    </location>
</feature>
<dbReference type="AlphaFoldDB" id="A0A5A7PFF0"/>
<keyword evidence="2" id="KW-0812">Transmembrane</keyword>
<dbReference type="Proteomes" id="UP000325081">
    <property type="component" value="Unassembled WGS sequence"/>
</dbReference>
<feature type="region of interest" description="Disordered" evidence="1">
    <location>
        <begin position="58"/>
        <end position="88"/>
    </location>
</feature>
<sequence>MKDLQLQTPQREPASAIRRPKSTTDLSKNLRKASKKKLSPAFKAVSGDESAILEPLKEVSEVSDDNPVAASVEASKKKPSPAFKAVSGDESAVVESLMEVSEVSDDNPFPESFENFIVQMDSMNTPSSNKEDISDLTSPVLSQFSVVTSDDLVSLNASDAKWENPGADSTPDEIKSAEAELVIKHLREALIQVTKSKNVGSSQKILKALISIIIEEINGVKYEESGWLKKKFLSKKANIVFYILVMGICVVLMFWFLNLYCEPFHVRGPPPT</sequence>
<feature type="compositionally biased region" description="Polar residues" evidence="1">
    <location>
        <begin position="1"/>
        <end position="10"/>
    </location>
</feature>
<name>A0A5A7PFF0_STRAF</name>
<evidence type="ECO:0000256" key="1">
    <source>
        <dbReference type="SAM" id="MobiDB-lite"/>
    </source>
</evidence>
<accession>A0A5A7PFF0</accession>
<evidence type="ECO:0000313" key="3">
    <source>
        <dbReference type="EMBL" id="GER31424.1"/>
    </source>
</evidence>
<gene>
    <name evidence="3" type="ORF">STAS_07414</name>
</gene>
<comment type="caution">
    <text evidence="3">The sequence shown here is derived from an EMBL/GenBank/DDBJ whole genome shotgun (WGS) entry which is preliminary data.</text>
</comment>
<evidence type="ECO:0000256" key="2">
    <source>
        <dbReference type="SAM" id="Phobius"/>
    </source>
</evidence>
<reference evidence="4" key="1">
    <citation type="journal article" date="2019" name="Curr. Biol.">
        <title>Genome Sequence of Striga asiatica Provides Insight into the Evolution of Plant Parasitism.</title>
        <authorList>
            <person name="Yoshida S."/>
            <person name="Kim S."/>
            <person name="Wafula E.K."/>
            <person name="Tanskanen J."/>
            <person name="Kim Y.M."/>
            <person name="Honaas L."/>
            <person name="Yang Z."/>
            <person name="Spallek T."/>
            <person name="Conn C.E."/>
            <person name="Ichihashi Y."/>
            <person name="Cheong K."/>
            <person name="Cui S."/>
            <person name="Der J.P."/>
            <person name="Gundlach H."/>
            <person name="Jiao Y."/>
            <person name="Hori C."/>
            <person name="Ishida J.K."/>
            <person name="Kasahara H."/>
            <person name="Kiba T."/>
            <person name="Kim M.S."/>
            <person name="Koo N."/>
            <person name="Laohavisit A."/>
            <person name="Lee Y.H."/>
            <person name="Lumba S."/>
            <person name="McCourt P."/>
            <person name="Mortimer J.C."/>
            <person name="Mutuku J.M."/>
            <person name="Nomura T."/>
            <person name="Sasaki-Sekimoto Y."/>
            <person name="Seto Y."/>
            <person name="Wang Y."/>
            <person name="Wakatake T."/>
            <person name="Sakakibara H."/>
            <person name="Demura T."/>
            <person name="Yamaguchi S."/>
            <person name="Yoneyama K."/>
            <person name="Manabe R.I."/>
            <person name="Nelson D.C."/>
            <person name="Schulman A.H."/>
            <person name="Timko M.P."/>
            <person name="dePamphilis C.W."/>
            <person name="Choi D."/>
            <person name="Shirasu K."/>
        </authorList>
    </citation>
    <scope>NUCLEOTIDE SEQUENCE [LARGE SCALE GENOMIC DNA]</scope>
    <source>
        <strain evidence="4">cv. UVA1</strain>
    </source>
</reference>
<evidence type="ECO:0000313" key="4">
    <source>
        <dbReference type="Proteomes" id="UP000325081"/>
    </source>
</evidence>
<protein>
    <submittedName>
        <fullName evidence="3">Pumilio 6</fullName>
    </submittedName>
</protein>
<keyword evidence="2" id="KW-0472">Membrane</keyword>
<keyword evidence="2" id="KW-1133">Transmembrane helix</keyword>
<feature type="compositionally biased region" description="Basic residues" evidence="1">
    <location>
        <begin position="29"/>
        <end position="38"/>
    </location>
</feature>
<dbReference type="EMBL" id="BKCP01004483">
    <property type="protein sequence ID" value="GER31424.1"/>
    <property type="molecule type" value="Genomic_DNA"/>
</dbReference>
<feature type="transmembrane region" description="Helical" evidence="2">
    <location>
        <begin position="239"/>
        <end position="257"/>
    </location>
</feature>
<organism evidence="3 4">
    <name type="scientific">Striga asiatica</name>
    <name type="common">Asiatic witchweed</name>
    <name type="synonym">Buchnera asiatica</name>
    <dbReference type="NCBI Taxonomy" id="4170"/>
    <lineage>
        <taxon>Eukaryota</taxon>
        <taxon>Viridiplantae</taxon>
        <taxon>Streptophyta</taxon>
        <taxon>Embryophyta</taxon>
        <taxon>Tracheophyta</taxon>
        <taxon>Spermatophyta</taxon>
        <taxon>Magnoliopsida</taxon>
        <taxon>eudicotyledons</taxon>
        <taxon>Gunneridae</taxon>
        <taxon>Pentapetalae</taxon>
        <taxon>asterids</taxon>
        <taxon>lamiids</taxon>
        <taxon>Lamiales</taxon>
        <taxon>Orobanchaceae</taxon>
        <taxon>Buchnereae</taxon>
        <taxon>Striga</taxon>
    </lineage>
</organism>
<proteinExistence type="predicted"/>